<dbReference type="InterPro" id="IPR052171">
    <property type="entry name" value="NHEJ_LigD"/>
</dbReference>
<dbReference type="RefSeq" id="WP_338041110.1">
    <property type="nucleotide sequence ID" value="NZ_BAAAQP010000011.1"/>
</dbReference>
<dbReference type="Gene3D" id="3.90.920.10">
    <property type="entry name" value="DNA primase, PRIM domain"/>
    <property type="match status" value="1"/>
</dbReference>
<evidence type="ECO:0000313" key="3">
    <source>
        <dbReference type="Proteomes" id="UP000704762"/>
    </source>
</evidence>
<name>A0ABS2RG53_9ACTN</name>
<feature type="domain" description="DNA ligase D polymerase" evidence="1">
    <location>
        <begin position="32"/>
        <end position="305"/>
    </location>
</feature>
<protein>
    <submittedName>
        <fullName evidence="2">Bifunctional non-homologous end joining protein LigD</fullName>
        <ecNumber evidence="2">6.5.1.1</ecNumber>
    </submittedName>
</protein>
<dbReference type="NCBIfam" id="TIGR02778">
    <property type="entry name" value="ligD_pol"/>
    <property type="match status" value="1"/>
</dbReference>
<dbReference type="Proteomes" id="UP000704762">
    <property type="component" value="Unassembled WGS sequence"/>
</dbReference>
<accession>A0ABS2RG53</accession>
<keyword evidence="2" id="KW-0436">Ligase</keyword>
<reference evidence="2 3" key="1">
    <citation type="submission" date="2021-01" db="EMBL/GenBank/DDBJ databases">
        <title>Sequencing the genomes of 1000 actinobacteria strains.</title>
        <authorList>
            <person name="Klenk H.-P."/>
        </authorList>
    </citation>
    <scope>NUCLEOTIDE SEQUENCE [LARGE SCALE GENOMIC DNA]</scope>
    <source>
        <strain evidence="2 3">DSM 18662</strain>
    </source>
</reference>
<sequence length="321" mass="34648">MVESSDVRTVVGGRLLTLTNLDKVLYPQVGYTKAEVIHYYLQVAPVLLPHVSDRPMTRLRFPDGVGDGAFSFYEKNAPQGCPDWVRTQPVRVSDGIVDYVVADESATIVWLANLAALEMHVPQWRISTATADADGAITLPEELPRPGEPLADLVVVDLDPGDGVTMIETARAALLVAHELAADGLVPCVKTSGSKGLQVYAAIQPSRSAEVSGYVQTVGRTLVRRHPDLFVVTMAIAARAGRVFVDFSQNHAAKNTIAAYSLRGRATPSVATPVTWDEIGGVSGPDDLRFSPQAVLDRIAEHGDLMAELLEPDRPPLPQRE</sequence>
<evidence type="ECO:0000259" key="1">
    <source>
        <dbReference type="Pfam" id="PF21686"/>
    </source>
</evidence>
<dbReference type="PANTHER" id="PTHR42705">
    <property type="entry name" value="BIFUNCTIONAL NON-HOMOLOGOUS END JOINING PROTEIN LIGD"/>
    <property type="match status" value="1"/>
</dbReference>
<dbReference type="PANTHER" id="PTHR42705:SF2">
    <property type="entry name" value="BIFUNCTIONAL NON-HOMOLOGOUS END JOINING PROTEIN LIGD"/>
    <property type="match status" value="1"/>
</dbReference>
<dbReference type="EC" id="6.5.1.1" evidence="2"/>
<comment type="caution">
    <text evidence="2">The sequence shown here is derived from an EMBL/GenBank/DDBJ whole genome shotgun (WGS) entry which is preliminary data.</text>
</comment>
<dbReference type="EMBL" id="JAFBCF010000001">
    <property type="protein sequence ID" value="MBM7797512.1"/>
    <property type="molecule type" value="Genomic_DNA"/>
</dbReference>
<organism evidence="2 3">
    <name type="scientific">Microlunatus panaciterrae</name>
    <dbReference type="NCBI Taxonomy" id="400768"/>
    <lineage>
        <taxon>Bacteria</taxon>
        <taxon>Bacillati</taxon>
        <taxon>Actinomycetota</taxon>
        <taxon>Actinomycetes</taxon>
        <taxon>Propionibacteriales</taxon>
        <taxon>Propionibacteriaceae</taxon>
        <taxon>Microlunatus</taxon>
    </lineage>
</organism>
<dbReference type="GO" id="GO:0003910">
    <property type="term" value="F:DNA ligase (ATP) activity"/>
    <property type="evidence" value="ECO:0007669"/>
    <property type="project" value="UniProtKB-EC"/>
</dbReference>
<proteinExistence type="predicted"/>
<keyword evidence="3" id="KW-1185">Reference proteome</keyword>
<evidence type="ECO:0000313" key="2">
    <source>
        <dbReference type="EMBL" id="MBM7797512.1"/>
    </source>
</evidence>
<dbReference type="Pfam" id="PF21686">
    <property type="entry name" value="LigD_Prim-Pol"/>
    <property type="match status" value="1"/>
</dbReference>
<dbReference type="InterPro" id="IPR014145">
    <property type="entry name" value="LigD_pol_dom"/>
</dbReference>
<gene>
    <name evidence="2" type="ORF">JOE57_000433</name>
</gene>